<feature type="transmembrane region" description="Helical" evidence="3">
    <location>
        <begin position="90"/>
        <end position="112"/>
    </location>
</feature>
<name>A0ABR0BGE7_PURLI</name>
<protein>
    <submittedName>
        <fullName evidence="4">Uncharacterized protein</fullName>
    </submittedName>
</protein>
<organism evidence="4 5">
    <name type="scientific">Purpureocillium lilacinum</name>
    <name type="common">Paecilomyces lilacinus</name>
    <dbReference type="NCBI Taxonomy" id="33203"/>
    <lineage>
        <taxon>Eukaryota</taxon>
        <taxon>Fungi</taxon>
        <taxon>Dikarya</taxon>
        <taxon>Ascomycota</taxon>
        <taxon>Pezizomycotina</taxon>
        <taxon>Sordariomycetes</taxon>
        <taxon>Hypocreomycetidae</taxon>
        <taxon>Hypocreales</taxon>
        <taxon>Ophiocordycipitaceae</taxon>
        <taxon>Purpureocillium</taxon>
    </lineage>
</organism>
<gene>
    <name evidence="4" type="ORF">Purlil1_12761</name>
</gene>
<proteinExistence type="predicted"/>
<accession>A0ABR0BGE7</accession>
<evidence type="ECO:0000256" key="3">
    <source>
        <dbReference type="SAM" id="Phobius"/>
    </source>
</evidence>
<evidence type="ECO:0000313" key="4">
    <source>
        <dbReference type="EMBL" id="KAK4075197.1"/>
    </source>
</evidence>
<evidence type="ECO:0000313" key="5">
    <source>
        <dbReference type="Proteomes" id="UP001287286"/>
    </source>
</evidence>
<evidence type="ECO:0000256" key="2">
    <source>
        <dbReference type="SAM" id="MobiDB-lite"/>
    </source>
</evidence>
<feature type="compositionally biased region" description="Low complexity" evidence="2">
    <location>
        <begin position="321"/>
        <end position="332"/>
    </location>
</feature>
<keyword evidence="5" id="KW-1185">Reference proteome</keyword>
<comment type="caution">
    <text evidence="4">The sequence shown here is derived from an EMBL/GenBank/DDBJ whole genome shotgun (WGS) entry which is preliminary data.</text>
</comment>
<evidence type="ECO:0000256" key="1">
    <source>
        <dbReference type="ARBA" id="ARBA00022448"/>
    </source>
</evidence>
<feature type="transmembrane region" description="Helical" evidence="3">
    <location>
        <begin position="124"/>
        <end position="147"/>
    </location>
</feature>
<feature type="region of interest" description="Disordered" evidence="2">
    <location>
        <begin position="312"/>
        <end position="334"/>
    </location>
</feature>
<reference evidence="4 5" key="1">
    <citation type="journal article" date="2024" name="Microbiol. Resour. Announc.">
        <title>Genome annotations for the ascomycete fungi Trichoderma harzianum, Trichoderma aggressivum, and Purpureocillium lilacinum.</title>
        <authorList>
            <person name="Beijen E.P.W."/>
            <person name="Ohm R.A."/>
        </authorList>
    </citation>
    <scope>NUCLEOTIDE SEQUENCE [LARGE SCALE GENOMIC DNA]</scope>
    <source>
        <strain evidence="4 5">CBS 150709</strain>
    </source>
</reference>
<feature type="transmembrane region" description="Helical" evidence="3">
    <location>
        <begin position="12"/>
        <end position="30"/>
    </location>
</feature>
<dbReference type="Proteomes" id="UP001287286">
    <property type="component" value="Unassembled WGS sequence"/>
</dbReference>
<dbReference type="PANTHER" id="PTHR32361">
    <property type="entry name" value="FERRIC/CUPRIC REDUCTASE TRANSMEMBRANE COMPONENT"/>
    <property type="match status" value="1"/>
</dbReference>
<keyword evidence="3" id="KW-0472">Membrane</keyword>
<keyword evidence="3" id="KW-0812">Transmembrane</keyword>
<keyword evidence="3" id="KW-1133">Transmembrane helix</keyword>
<dbReference type="InterPro" id="IPR051410">
    <property type="entry name" value="Ferric/Cupric_Reductase"/>
</dbReference>
<dbReference type="CDD" id="cd06186">
    <property type="entry name" value="NOX_Duox_like_FAD_NADP"/>
    <property type="match status" value="1"/>
</dbReference>
<sequence length="443" mass="49457">MELPSLRDETTWYAIILGSVVGAAVIRTATPPIIRQPVTLFIGTIIKYISPLLVIKLATIIRLYTVFASPDGAIAWLRRHDIVRLWPLKHILMLALYWGANFSCLFIFFAGLQDAGKRAGRLSLINLLVLYAGPHLSVLADIVGLAIPTYRRLHSSVAATSFFMAVFHVVVASIKHVDPLLSTSKSAFGLISHPFAVVSWEAGPVDRLELMITPENGWTRHLFEQAQLQGLINCWVFFTGPHGVVANVENYDRILVLASQFGIIPCMPYLQQIKSLLPGNPSSAHLSMESKQSGPSRLKSVHLCWEAQRKFPTRGKRHSPATDNTTPDDAAASGNEKTLQTFDKFLQSFLDDIHFSNRKVGLYFAISENGYQPQSRGIEWSKRAVTEYRRIPLQDVLDDELKKKKAGHKLLVIASLSSDSRRELASIMNKRLDDSLDFFEIPG</sequence>
<dbReference type="EMBL" id="JAWRVI010000130">
    <property type="protein sequence ID" value="KAK4075197.1"/>
    <property type="molecule type" value="Genomic_DNA"/>
</dbReference>
<keyword evidence="1" id="KW-0813">Transport</keyword>
<dbReference type="PANTHER" id="PTHR32361:SF26">
    <property type="entry name" value="FAD-BINDING 8 DOMAIN-CONTAINING PROTEIN-RELATED"/>
    <property type="match status" value="1"/>
</dbReference>